<reference evidence="2 3" key="1">
    <citation type="journal article" date="2016" name="Mol. Biol. Evol.">
        <title>Genome-Wide Survey of Gut Fungi (Harpellales) Reveals the First Horizontally Transferred Ubiquitin Gene from a Mosquito Host.</title>
        <authorList>
            <person name="Wang Y."/>
            <person name="White M.M."/>
            <person name="Kvist S."/>
            <person name="Moncalvo J.M."/>
        </authorList>
    </citation>
    <scope>NUCLEOTIDE SEQUENCE [LARGE SCALE GENOMIC DNA]</scope>
    <source>
        <strain evidence="2 3">ALG-7-W6</strain>
    </source>
</reference>
<organism evidence="2 3">
    <name type="scientific">Smittium mucronatum</name>
    <dbReference type="NCBI Taxonomy" id="133383"/>
    <lineage>
        <taxon>Eukaryota</taxon>
        <taxon>Fungi</taxon>
        <taxon>Fungi incertae sedis</taxon>
        <taxon>Zoopagomycota</taxon>
        <taxon>Kickxellomycotina</taxon>
        <taxon>Harpellomycetes</taxon>
        <taxon>Harpellales</taxon>
        <taxon>Legeriomycetaceae</taxon>
        <taxon>Smittium</taxon>
    </lineage>
</organism>
<keyword evidence="3" id="KW-1185">Reference proteome</keyword>
<name>A0A1R0GPI4_9FUNG</name>
<sequence>MERGSQNIHQEQMMDSQPSKSVYPHAGIRASKVDVEDYPELKEAIPDMGEDFFRNPLKDEERKVAIYGLLKFMVMNYSPPPLNGAASTSVKRVDNTPSSI</sequence>
<proteinExistence type="predicted"/>
<dbReference type="OrthoDB" id="5616096at2759"/>
<feature type="region of interest" description="Disordered" evidence="1">
    <location>
        <begin position="1"/>
        <end position="24"/>
    </location>
</feature>
<gene>
    <name evidence="2" type="ORF">AYI68_g7167</name>
</gene>
<comment type="caution">
    <text evidence="2">The sequence shown here is derived from an EMBL/GenBank/DDBJ whole genome shotgun (WGS) entry which is preliminary data.</text>
</comment>
<accession>A0A1R0GPI4</accession>
<evidence type="ECO:0000313" key="3">
    <source>
        <dbReference type="Proteomes" id="UP000187455"/>
    </source>
</evidence>
<protein>
    <submittedName>
        <fullName evidence="2">Uncharacterized protein</fullName>
    </submittedName>
</protein>
<dbReference type="AlphaFoldDB" id="A0A1R0GPI4"/>
<feature type="compositionally biased region" description="Polar residues" evidence="1">
    <location>
        <begin position="1"/>
        <end position="20"/>
    </location>
</feature>
<dbReference type="EMBL" id="LSSL01005533">
    <property type="protein sequence ID" value="OLY78779.1"/>
    <property type="molecule type" value="Genomic_DNA"/>
</dbReference>
<evidence type="ECO:0000256" key="1">
    <source>
        <dbReference type="SAM" id="MobiDB-lite"/>
    </source>
</evidence>
<evidence type="ECO:0000313" key="2">
    <source>
        <dbReference type="EMBL" id="OLY78779.1"/>
    </source>
</evidence>
<dbReference type="Proteomes" id="UP000187455">
    <property type="component" value="Unassembled WGS sequence"/>
</dbReference>